<feature type="compositionally biased region" description="Polar residues" evidence="1">
    <location>
        <begin position="43"/>
        <end position="54"/>
    </location>
</feature>
<accession>A0A183F0D8</accession>
<dbReference type="WBParaSite" id="GPUH_0002670901-mRNA-1">
    <property type="protein sequence ID" value="GPUH_0002670901-mRNA-1"/>
    <property type="gene ID" value="GPUH_0002670901"/>
</dbReference>
<gene>
    <name evidence="2" type="ORF">GPUH_LOCUS26678</name>
</gene>
<dbReference type="EMBL" id="UYRT01112972">
    <property type="protein sequence ID" value="VDN47673.1"/>
    <property type="molecule type" value="Genomic_DNA"/>
</dbReference>
<protein>
    <submittedName>
        <fullName evidence="4">YppG-like protein</fullName>
    </submittedName>
</protein>
<evidence type="ECO:0000313" key="2">
    <source>
        <dbReference type="EMBL" id="VDN47673.1"/>
    </source>
</evidence>
<reference evidence="2 3" key="2">
    <citation type="submission" date="2018-11" db="EMBL/GenBank/DDBJ databases">
        <authorList>
            <consortium name="Pathogen Informatics"/>
        </authorList>
    </citation>
    <scope>NUCLEOTIDE SEQUENCE [LARGE SCALE GENOMIC DNA]</scope>
</reference>
<feature type="region of interest" description="Disordered" evidence="1">
    <location>
        <begin position="30"/>
        <end position="54"/>
    </location>
</feature>
<dbReference type="Proteomes" id="UP000271098">
    <property type="component" value="Unassembled WGS sequence"/>
</dbReference>
<name>A0A183F0D8_9BILA</name>
<sequence>MLCKNFQITSSNGCRGSSVPATQQYSTVQQQQQGTVSQPQRVVDTSRQTVYTVQ</sequence>
<organism evidence="4">
    <name type="scientific">Gongylonema pulchrum</name>
    <dbReference type="NCBI Taxonomy" id="637853"/>
    <lineage>
        <taxon>Eukaryota</taxon>
        <taxon>Metazoa</taxon>
        <taxon>Ecdysozoa</taxon>
        <taxon>Nematoda</taxon>
        <taxon>Chromadorea</taxon>
        <taxon>Rhabditida</taxon>
        <taxon>Spirurina</taxon>
        <taxon>Spiruromorpha</taxon>
        <taxon>Spiruroidea</taxon>
        <taxon>Gongylonematidae</taxon>
        <taxon>Gongylonema</taxon>
    </lineage>
</organism>
<keyword evidence="3" id="KW-1185">Reference proteome</keyword>
<evidence type="ECO:0000313" key="4">
    <source>
        <dbReference type="WBParaSite" id="GPUH_0002670901-mRNA-1"/>
    </source>
</evidence>
<reference evidence="4" key="1">
    <citation type="submission" date="2016-06" db="UniProtKB">
        <authorList>
            <consortium name="WormBaseParasite"/>
        </authorList>
    </citation>
    <scope>IDENTIFICATION</scope>
</reference>
<evidence type="ECO:0000313" key="3">
    <source>
        <dbReference type="Proteomes" id="UP000271098"/>
    </source>
</evidence>
<feature type="compositionally biased region" description="Low complexity" evidence="1">
    <location>
        <begin position="30"/>
        <end position="40"/>
    </location>
</feature>
<dbReference type="AlphaFoldDB" id="A0A183F0D8"/>
<evidence type="ECO:0000256" key="1">
    <source>
        <dbReference type="SAM" id="MobiDB-lite"/>
    </source>
</evidence>
<proteinExistence type="predicted"/>